<evidence type="ECO:0000259" key="2">
    <source>
        <dbReference type="Pfam" id="PF01494"/>
    </source>
</evidence>
<dbReference type="InterPro" id="IPR036188">
    <property type="entry name" value="FAD/NAD-bd_sf"/>
</dbReference>
<dbReference type="OrthoDB" id="103324at2"/>
<dbReference type="InterPro" id="IPR050407">
    <property type="entry name" value="Geranylgeranyl_reductase"/>
</dbReference>
<keyword evidence="1" id="KW-0812">Transmembrane</keyword>
<protein>
    <submittedName>
        <fullName evidence="3">FAD-dependent monooxygenase</fullName>
    </submittedName>
</protein>
<dbReference type="Gene3D" id="3.50.50.60">
    <property type="entry name" value="FAD/NAD(P)-binding domain"/>
    <property type="match status" value="1"/>
</dbReference>
<dbReference type="InterPro" id="IPR002938">
    <property type="entry name" value="FAD-bd"/>
</dbReference>
<reference evidence="4" key="1">
    <citation type="submission" date="2018-06" db="EMBL/GenBank/DDBJ databases">
        <authorList>
            <person name="Helene L.C."/>
            <person name="Dall'Agnol R."/>
            <person name="Delamuta J.R."/>
            <person name="Hungria M."/>
        </authorList>
    </citation>
    <scope>NUCLEOTIDE SEQUENCE [LARGE SCALE GENOMIC DNA]</scope>
    <source>
        <strain evidence="4">AC99b</strain>
    </source>
</reference>
<comment type="caution">
    <text evidence="3">The sequence shown here is derived from an EMBL/GenBank/DDBJ whole genome shotgun (WGS) entry which is preliminary data.</text>
</comment>
<keyword evidence="4" id="KW-1185">Reference proteome</keyword>
<sequence length="424" mass="46473">MPENRNGETPLSARIRADYDLIIVGGGLAGSSLAIALAGCGARVLIIEQQKEFRDRIRGELLMPWGSLEADRLGVYGLLLRKCAIEVAYFSNFTNGLRPTVRDLPATTPAATSCMTFPHPEMQAVLLKNAEVHGAEVMRGKVVSAVTFGGMPRVHVGGDAKGLSARLVVLADGRDSRLRSALGFEVQHGSEQLFTAGMVLEGDVNFSEFLTGEVRPSANTINLFYDPAGGRMVIAMRIAPQRNRIYLIYRNDAVGTRLSGRRSVDEMIRQLRDVGAPGHWFDRSQQAGPFASFDGSQRWVDKPYRDGVVLVGDAAAATDPAWGRGLSRTLRDVRLLKDRLLESSDWRSAAEAYAKDHDDFCGRMRRLEAMQTALLFEPGAAADRRRENAFALFARDPTRVPDAIGLGPEAPSDDHARARYFGEI</sequence>
<dbReference type="GO" id="GO:0071949">
    <property type="term" value="F:FAD binding"/>
    <property type="evidence" value="ECO:0007669"/>
    <property type="project" value="InterPro"/>
</dbReference>
<dbReference type="RefSeq" id="WP_112102034.1">
    <property type="nucleotide sequence ID" value="NZ_QMBP01000037.1"/>
</dbReference>
<organism evidence="3 4">
    <name type="scientific">Mesorhizobium hawassense</name>
    <dbReference type="NCBI Taxonomy" id="1209954"/>
    <lineage>
        <taxon>Bacteria</taxon>
        <taxon>Pseudomonadati</taxon>
        <taxon>Pseudomonadota</taxon>
        <taxon>Alphaproteobacteria</taxon>
        <taxon>Hyphomicrobiales</taxon>
        <taxon>Phyllobacteriaceae</taxon>
        <taxon>Mesorhizobium</taxon>
    </lineage>
</organism>
<dbReference type="PANTHER" id="PTHR42685">
    <property type="entry name" value="GERANYLGERANYL DIPHOSPHATE REDUCTASE"/>
    <property type="match status" value="1"/>
</dbReference>
<evidence type="ECO:0000313" key="3">
    <source>
        <dbReference type="EMBL" id="RAZ82386.1"/>
    </source>
</evidence>
<dbReference type="PANTHER" id="PTHR42685:SF22">
    <property type="entry name" value="CONDITIONED MEDIUM FACTOR RECEPTOR 1"/>
    <property type="match status" value="1"/>
</dbReference>
<dbReference type="SUPFAM" id="SSF51905">
    <property type="entry name" value="FAD/NAD(P)-binding domain"/>
    <property type="match status" value="1"/>
</dbReference>
<dbReference type="AlphaFoldDB" id="A0A330H1C5"/>
<feature type="domain" description="FAD-binding" evidence="2">
    <location>
        <begin position="19"/>
        <end position="342"/>
    </location>
</feature>
<feature type="transmembrane region" description="Helical" evidence="1">
    <location>
        <begin position="21"/>
        <end position="46"/>
    </location>
</feature>
<dbReference type="Pfam" id="PF01494">
    <property type="entry name" value="FAD_binding_3"/>
    <property type="match status" value="1"/>
</dbReference>
<keyword evidence="3" id="KW-0560">Oxidoreductase</keyword>
<gene>
    <name evidence="3" type="ORF">DPM33_34865</name>
</gene>
<proteinExistence type="predicted"/>
<keyword evidence="1" id="KW-1133">Transmembrane helix</keyword>
<dbReference type="EMBL" id="QMBP01000037">
    <property type="protein sequence ID" value="RAZ82386.1"/>
    <property type="molecule type" value="Genomic_DNA"/>
</dbReference>
<evidence type="ECO:0000313" key="4">
    <source>
        <dbReference type="Proteomes" id="UP000251558"/>
    </source>
</evidence>
<keyword evidence="1" id="KW-0472">Membrane</keyword>
<name>A0A330H1C5_9HYPH</name>
<reference evidence="3 4" key="2">
    <citation type="submission" date="2018-07" db="EMBL/GenBank/DDBJ databases">
        <title>Diversity of Mesorhizobium strains in Brazil.</title>
        <authorList>
            <person name="Helene L.C.F."/>
            <person name="Dall'Agnol R."/>
            <person name="Delamuta J.R.M."/>
            <person name="Hungria M."/>
        </authorList>
    </citation>
    <scope>NUCLEOTIDE SEQUENCE [LARGE SCALE GENOMIC DNA]</scope>
    <source>
        <strain evidence="3 4">AC99b</strain>
    </source>
</reference>
<dbReference type="Proteomes" id="UP000251558">
    <property type="component" value="Unassembled WGS sequence"/>
</dbReference>
<keyword evidence="3" id="KW-0503">Monooxygenase</keyword>
<dbReference type="GO" id="GO:0004497">
    <property type="term" value="F:monooxygenase activity"/>
    <property type="evidence" value="ECO:0007669"/>
    <property type="project" value="UniProtKB-KW"/>
</dbReference>
<accession>A0A330H1C5</accession>
<dbReference type="PRINTS" id="PR00420">
    <property type="entry name" value="RNGMNOXGNASE"/>
</dbReference>
<evidence type="ECO:0000256" key="1">
    <source>
        <dbReference type="SAM" id="Phobius"/>
    </source>
</evidence>